<evidence type="ECO:0000313" key="5">
    <source>
        <dbReference type="Proteomes" id="UP000007136"/>
    </source>
</evidence>
<dbReference type="GO" id="GO:0071949">
    <property type="term" value="F:FAD binding"/>
    <property type="evidence" value="ECO:0007669"/>
    <property type="project" value="InterPro"/>
</dbReference>
<keyword evidence="1" id="KW-0274">FAD</keyword>
<dbReference type="eggNOG" id="COG0277">
    <property type="taxonomic scope" value="Bacteria"/>
</dbReference>
<dbReference type="InterPro" id="IPR016169">
    <property type="entry name" value="FAD-bd_PCMH_sub2"/>
</dbReference>
<keyword evidence="1" id="KW-0285">Flavoprotein</keyword>
<feature type="region of interest" description="Disordered" evidence="2">
    <location>
        <begin position="1"/>
        <end position="36"/>
    </location>
</feature>
<evidence type="ECO:0000259" key="3">
    <source>
        <dbReference type="PROSITE" id="PS51387"/>
    </source>
</evidence>
<dbReference type="Proteomes" id="UP000007136">
    <property type="component" value="Chromosome"/>
</dbReference>
<dbReference type="PANTHER" id="PTHR43762:SF1">
    <property type="entry name" value="D-ARABINONO-1,4-LACTONE OXIDASE"/>
    <property type="match status" value="1"/>
</dbReference>
<dbReference type="HOGENOM" id="CLU_032465_0_0_5"/>
<dbReference type="EMBL" id="CP001029">
    <property type="protein sequence ID" value="ACB79760.1"/>
    <property type="molecule type" value="Genomic_DNA"/>
</dbReference>
<dbReference type="SUPFAM" id="SSF56176">
    <property type="entry name" value="FAD-binding/transporter-associated domain-like"/>
    <property type="match status" value="1"/>
</dbReference>
<dbReference type="GO" id="GO:0016899">
    <property type="term" value="F:oxidoreductase activity, acting on the CH-OH group of donors, oxygen as acceptor"/>
    <property type="evidence" value="ECO:0007669"/>
    <property type="project" value="InterPro"/>
</dbReference>
<feature type="compositionally biased region" description="Low complexity" evidence="2">
    <location>
        <begin position="1"/>
        <end position="15"/>
    </location>
</feature>
<protein>
    <submittedName>
        <fullName evidence="4">FAD linked oxidase domain protein</fullName>
    </submittedName>
</protein>
<dbReference type="InterPro" id="IPR010031">
    <property type="entry name" value="FAD_lactone_oxidase-like"/>
</dbReference>
<evidence type="ECO:0000313" key="4">
    <source>
        <dbReference type="EMBL" id="ACB79760.1"/>
    </source>
</evidence>
<dbReference type="KEGG" id="mpo:Mpop_1596"/>
<accession>B1ZGA2</accession>
<dbReference type="PANTHER" id="PTHR43762">
    <property type="entry name" value="L-GULONOLACTONE OXIDASE"/>
    <property type="match status" value="1"/>
</dbReference>
<evidence type="ECO:0000256" key="2">
    <source>
        <dbReference type="SAM" id="MobiDB-lite"/>
    </source>
</evidence>
<dbReference type="PROSITE" id="PS51387">
    <property type="entry name" value="FAD_PCMH"/>
    <property type="match status" value="1"/>
</dbReference>
<dbReference type="Pfam" id="PF01565">
    <property type="entry name" value="FAD_binding_4"/>
    <property type="match status" value="1"/>
</dbReference>
<sequence length="472" mass="49833">MPANAALATAPTAPLTAPPATPPATPPTTPLLRPVSGWGGYPRAASEMLAADAPETLPALLRGRRGVIARGAGRAYGDAAVGLRTTVLTGALDRIRGFDPATGRLRAEAGVTLADIVRTFLPRGFFPPVVPGTQFVTLGGMIASDVHGKNHHREGGFGAHVEALTLLTPDGVPRFCSREQNPDLFAMTLGGMGLTGTILDATFRLRPVESGWIVQRTRIAPDLAAMLAALEQDGDATYSVAWIDGLARGSALGRGLVYRGEHASGDLCRAAGRDLFPSPPPGRLTVPPGWPAWTLNRASVTAFNALYFRRGAAAGSPGLVPWHSYFFPLDGLRAWNRLYGSRGFVQHQCVVPRHGAGALLAEILDRVAHLGTASPLAVLKRLGACGRGLSFPMDGYTLALDLPANAATFALLDALDRRVVAAGGRLYLAKDARQTRDTFEAGYPELPAFRDLRRQLGADGMLASRLSARLGL</sequence>
<dbReference type="InterPro" id="IPR036318">
    <property type="entry name" value="FAD-bd_PCMH-like_sf"/>
</dbReference>
<name>B1ZGA2_METPB</name>
<organism evidence="4 5">
    <name type="scientific">Methylorubrum populi (strain ATCC BAA-705 / NCIMB 13946 / BJ001)</name>
    <name type="common">Methylobacterium populi</name>
    <dbReference type="NCBI Taxonomy" id="441620"/>
    <lineage>
        <taxon>Bacteria</taxon>
        <taxon>Pseudomonadati</taxon>
        <taxon>Pseudomonadota</taxon>
        <taxon>Alphaproteobacteria</taxon>
        <taxon>Hyphomicrobiales</taxon>
        <taxon>Methylobacteriaceae</taxon>
        <taxon>Methylorubrum</taxon>
    </lineage>
</organism>
<dbReference type="InterPro" id="IPR016166">
    <property type="entry name" value="FAD-bd_PCMH"/>
</dbReference>
<evidence type="ECO:0000256" key="1">
    <source>
        <dbReference type="ARBA" id="ARBA00022827"/>
    </source>
</evidence>
<dbReference type="STRING" id="441620.Mpop_1596"/>
<dbReference type="AlphaFoldDB" id="B1ZGA2"/>
<feature type="domain" description="FAD-binding PCMH-type" evidence="3">
    <location>
        <begin position="41"/>
        <end position="208"/>
    </location>
</feature>
<dbReference type="InterPro" id="IPR006094">
    <property type="entry name" value="Oxid_FAD_bind_N"/>
</dbReference>
<dbReference type="Gene3D" id="3.30.465.10">
    <property type="match status" value="1"/>
</dbReference>
<gene>
    <name evidence="4" type="ordered locus">Mpop_1596</name>
</gene>
<proteinExistence type="predicted"/>
<feature type="compositionally biased region" description="Pro residues" evidence="2">
    <location>
        <begin position="16"/>
        <end position="29"/>
    </location>
</feature>
<reference evidence="4" key="1">
    <citation type="submission" date="2008-04" db="EMBL/GenBank/DDBJ databases">
        <title>Complete sequence of chromosome of Methylobacterium populi BJ001.</title>
        <authorList>
            <consortium name="US DOE Joint Genome Institute"/>
            <person name="Copeland A."/>
            <person name="Lucas S."/>
            <person name="Lapidus A."/>
            <person name="Glavina del Rio T."/>
            <person name="Dalin E."/>
            <person name="Tice H."/>
            <person name="Bruce D."/>
            <person name="Goodwin L."/>
            <person name="Pitluck S."/>
            <person name="Chertkov O."/>
            <person name="Brettin T."/>
            <person name="Detter J.C."/>
            <person name="Han C."/>
            <person name="Kuske C.R."/>
            <person name="Schmutz J."/>
            <person name="Larimer F."/>
            <person name="Land M."/>
            <person name="Hauser L."/>
            <person name="Kyrpides N."/>
            <person name="Mikhailova N."/>
            <person name="Marx C."/>
            <person name="Richardson P."/>
        </authorList>
    </citation>
    <scope>NUCLEOTIDE SEQUENCE [LARGE SCALE GENOMIC DNA]</scope>
    <source>
        <strain evidence="4">BJ001</strain>
    </source>
</reference>